<feature type="transmembrane region" description="Helical" evidence="6">
    <location>
        <begin position="168"/>
        <end position="188"/>
    </location>
</feature>
<dbReference type="InterPro" id="IPR003740">
    <property type="entry name" value="YitT"/>
</dbReference>
<comment type="caution">
    <text evidence="8">The sequence shown here is derived from an EMBL/GenBank/DDBJ whole genome shotgun (WGS) entry which is preliminary data.</text>
</comment>
<dbReference type="PANTHER" id="PTHR33545">
    <property type="entry name" value="UPF0750 MEMBRANE PROTEIN YITT-RELATED"/>
    <property type="match status" value="1"/>
</dbReference>
<evidence type="ECO:0000256" key="4">
    <source>
        <dbReference type="ARBA" id="ARBA00022989"/>
    </source>
</evidence>
<comment type="subcellular location">
    <subcellularLocation>
        <location evidence="1">Cell membrane</location>
        <topology evidence="1">Multi-pass membrane protein</topology>
    </subcellularLocation>
</comment>
<dbReference type="InterPro" id="IPR019264">
    <property type="entry name" value="DUF2179"/>
</dbReference>
<reference evidence="8 9" key="1">
    <citation type="submission" date="2020-08" db="EMBL/GenBank/DDBJ databases">
        <title>Cohnella phylogeny.</title>
        <authorList>
            <person name="Dunlap C."/>
        </authorList>
    </citation>
    <scope>NUCLEOTIDE SEQUENCE [LARGE SCALE GENOMIC DNA]</scope>
    <source>
        <strain evidence="8 9">DSM 25239</strain>
    </source>
</reference>
<dbReference type="CDD" id="cd16380">
    <property type="entry name" value="YitT_C"/>
    <property type="match status" value="1"/>
</dbReference>
<keyword evidence="5 6" id="KW-0472">Membrane</keyword>
<organism evidence="8 9">
    <name type="scientific">Cohnella xylanilytica</name>
    <dbReference type="NCBI Taxonomy" id="557555"/>
    <lineage>
        <taxon>Bacteria</taxon>
        <taxon>Bacillati</taxon>
        <taxon>Bacillota</taxon>
        <taxon>Bacilli</taxon>
        <taxon>Bacillales</taxon>
        <taxon>Paenibacillaceae</taxon>
        <taxon>Cohnella</taxon>
    </lineage>
</organism>
<protein>
    <submittedName>
        <fullName evidence="8">YitT family protein</fullName>
    </submittedName>
</protein>
<proteinExistence type="predicted"/>
<gene>
    <name evidence="8" type="ORF">H7B90_07840</name>
</gene>
<dbReference type="PANTHER" id="PTHR33545:SF5">
    <property type="entry name" value="UPF0750 MEMBRANE PROTEIN YITT"/>
    <property type="match status" value="1"/>
</dbReference>
<feature type="transmembrane region" description="Helical" evidence="6">
    <location>
        <begin position="100"/>
        <end position="121"/>
    </location>
</feature>
<evidence type="ECO:0000256" key="2">
    <source>
        <dbReference type="ARBA" id="ARBA00022475"/>
    </source>
</evidence>
<evidence type="ECO:0000313" key="9">
    <source>
        <dbReference type="Proteomes" id="UP000553776"/>
    </source>
</evidence>
<dbReference type="Pfam" id="PF02588">
    <property type="entry name" value="YitT_membrane"/>
    <property type="match status" value="1"/>
</dbReference>
<sequence>MEEFRQGTLLTKTANISESRCAPVNKWVTQGLFFLLIAGCSAVIAAGFQLLLIPEGLLSGGVSGVAMVVGYIAGWNIGWLYFVLNVPILMWGWHALGRRFVVYSIVCVGCTSLFMQVIPTADMTDEPLLAAVFGGVLVGTGTAVVLRYGGSSGGFDIVASIISRHRDLPVGILIFILNAAVVIALLFYNRDWDAALYSMLSIFVTGKVIDAVHTPHRKVTAFIVTNRTEELAARLLRIPRGATILKTRGAFTSAERDMLMTVTTRYELAELRRMVRDLDPKAFVNVVQTVDVIGEFRKRPDR</sequence>
<feature type="transmembrane region" description="Helical" evidence="6">
    <location>
        <begin position="32"/>
        <end position="53"/>
    </location>
</feature>
<keyword evidence="4 6" id="KW-1133">Transmembrane helix</keyword>
<dbReference type="InterPro" id="IPR051461">
    <property type="entry name" value="UPF0750_membrane"/>
</dbReference>
<dbReference type="EMBL" id="JACJVR010000027">
    <property type="protein sequence ID" value="MBB6691302.1"/>
    <property type="molecule type" value="Genomic_DNA"/>
</dbReference>
<feature type="domain" description="DUF2179" evidence="7">
    <location>
        <begin position="240"/>
        <end position="294"/>
    </location>
</feature>
<dbReference type="PIRSF" id="PIRSF006483">
    <property type="entry name" value="Membrane_protein_YitT"/>
    <property type="match status" value="1"/>
</dbReference>
<evidence type="ECO:0000259" key="7">
    <source>
        <dbReference type="Pfam" id="PF10035"/>
    </source>
</evidence>
<accession>A0A841TWB2</accession>
<keyword evidence="2" id="KW-1003">Cell membrane</keyword>
<keyword evidence="9" id="KW-1185">Reference proteome</keyword>
<evidence type="ECO:0000256" key="6">
    <source>
        <dbReference type="SAM" id="Phobius"/>
    </source>
</evidence>
<dbReference type="GO" id="GO:0005886">
    <property type="term" value="C:plasma membrane"/>
    <property type="evidence" value="ECO:0007669"/>
    <property type="project" value="UniProtKB-SubCell"/>
</dbReference>
<evidence type="ECO:0000256" key="3">
    <source>
        <dbReference type="ARBA" id="ARBA00022692"/>
    </source>
</evidence>
<dbReference type="Pfam" id="PF10035">
    <property type="entry name" value="DUF2179"/>
    <property type="match status" value="1"/>
</dbReference>
<dbReference type="AlphaFoldDB" id="A0A841TWB2"/>
<evidence type="ECO:0000256" key="1">
    <source>
        <dbReference type="ARBA" id="ARBA00004651"/>
    </source>
</evidence>
<dbReference type="Proteomes" id="UP000553776">
    <property type="component" value="Unassembled WGS sequence"/>
</dbReference>
<feature type="transmembrane region" description="Helical" evidence="6">
    <location>
        <begin position="65"/>
        <end position="88"/>
    </location>
</feature>
<feature type="transmembrane region" description="Helical" evidence="6">
    <location>
        <begin position="127"/>
        <end position="148"/>
    </location>
</feature>
<keyword evidence="3 6" id="KW-0812">Transmembrane</keyword>
<name>A0A841TWB2_9BACL</name>
<dbReference type="Gene3D" id="3.30.70.120">
    <property type="match status" value="1"/>
</dbReference>
<evidence type="ECO:0000256" key="5">
    <source>
        <dbReference type="ARBA" id="ARBA00023136"/>
    </source>
</evidence>
<dbReference type="InterPro" id="IPR015867">
    <property type="entry name" value="N-reg_PII/ATP_PRibTrfase_C"/>
</dbReference>
<evidence type="ECO:0000313" key="8">
    <source>
        <dbReference type="EMBL" id="MBB6691302.1"/>
    </source>
</evidence>